<keyword evidence="6" id="KW-0518">Myosin</keyword>
<feature type="domain" description="Myosin tail" evidence="10">
    <location>
        <begin position="2"/>
        <end position="777"/>
    </location>
</feature>
<keyword evidence="5" id="KW-0175">Coiled coil</keyword>
<evidence type="ECO:0000256" key="6">
    <source>
        <dbReference type="ARBA" id="ARBA00023123"/>
    </source>
</evidence>
<evidence type="ECO:0000256" key="2">
    <source>
        <dbReference type="ARBA" id="ARBA00018623"/>
    </source>
</evidence>
<evidence type="ECO:0000256" key="8">
    <source>
        <dbReference type="ARBA" id="ARBA00023179"/>
    </source>
</evidence>
<dbReference type="GO" id="GO:0032982">
    <property type="term" value="C:myosin filament"/>
    <property type="evidence" value="ECO:0007669"/>
    <property type="project" value="UniProtKB-KW"/>
</dbReference>
<gene>
    <name evidence="11" type="ORF">UJA718_LOCUS16866</name>
</gene>
<feature type="compositionally biased region" description="Basic and acidic residues" evidence="9">
    <location>
        <begin position="87"/>
        <end position="96"/>
    </location>
</feature>
<evidence type="ECO:0000259" key="10">
    <source>
        <dbReference type="Pfam" id="PF01576"/>
    </source>
</evidence>
<dbReference type="SUPFAM" id="SSF90257">
    <property type="entry name" value="Myosin rod fragments"/>
    <property type="match status" value="2"/>
</dbReference>
<evidence type="ECO:0000256" key="9">
    <source>
        <dbReference type="SAM" id="MobiDB-lite"/>
    </source>
</evidence>
<dbReference type="Pfam" id="PF01576">
    <property type="entry name" value="Myosin_tail_1"/>
    <property type="match status" value="1"/>
</dbReference>
<feature type="region of interest" description="Disordered" evidence="9">
    <location>
        <begin position="741"/>
        <end position="833"/>
    </location>
</feature>
<dbReference type="AlphaFoldDB" id="A0A820M492"/>
<dbReference type="PANTHER" id="PTHR46349:SF7">
    <property type="entry name" value="MYOSIN TAIL DOMAIN-CONTAINING PROTEIN"/>
    <property type="match status" value="1"/>
</dbReference>
<keyword evidence="7" id="KW-0505">Motor protein</keyword>
<dbReference type="Proteomes" id="UP000663873">
    <property type="component" value="Unassembled WGS sequence"/>
</dbReference>
<feature type="compositionally biased region" description="Low complexity" evidence="9">
    <location>
        <begin position="802"/>
        <end position="812"/>
    </location>
</feature>
<sequence>MEENNSLRNEIFDSTDVSQEILEREKKLQEDLSSMKNELYQTRKNHEEKIADLRSKHSKELEELTKTLENTKKQLQASTKDLQPLKNEIKDRENEVKNLSVSKQDIERKRRQLETQTQDLQHKYSESERIKTELLDKLQGYQLNIESLNAAYIEVEQRLQNNERTINSLKQDNQDLQDSFQDENRQKMNALSKLRQIEDSMNELKEHLDDEEEENRKIKAKAIQLTQENNELRRAAEQIEHTEELRRQFQREKDALVDDLDNEKILNLKLTKSNQKLTNDITDLNVELERYNTMIQNVDKTKRSFEKRIQDEKKVQEKLRQERDQNEKDFRDSETQRLNLSKELNERNYAYEDLEKRFKKLRIDSEASQNTDDVGRYIQELETVKRNYELMFDDQKHQITELEDELQTSEDARLRLEVNIGALKQSMEKVTLDCNNEIDNIKRSTNQRLKDYESDVQEEQKSKQQIIQQRKKLETDLQNAYQQIEEANRSKEETMRNSRRLQIQIRDLTRQLEESKPLDTVSNQAVKEWQTKLKAYEQAIEQLSEDKDNLERQFRQIQTERDELHEEISNIGRDCNTLIDEKRRLELRINELEGEFEEEQINSEMNNEKLKRFATNYEQAMLECNAEKEKNTQLEMMRSNFERQIRDLREKLETYDGSTIEQAKAKVAGYEVKIHAYEEQLDNEVRERQKASRNLRLLEKRLREASAIAEETQKTGNYYKEEFEKADVRLRKMKRTVDELQEDLSQTKQRLRKAQREKDEIEETSYSRSRPTTTLNSPALFKKKSLPTTKTYPEVFDDDLTSESANESSTETPDSGNNTLRNSAAESFNNRNS</sequence>
<dbReference type="GO" id="GO:0016459">
    <property type="term" value="C:myosin complex"/>
    <property type="evidence" value="ECO:0007669"/>
    <property type="project" value="UniProtKB-KW"/>
</dbReference>
<keyword evidence="8" id="KW-0514">Muscle protein</keyword>
<evidence type="ECO:0000256" key="4">
    <source>
        <dbReference type="ARBA" id="ARBA00022490"/>
    </source>
</evidence>
<dbReference type="GO" id="GO:0005923">
    <property type="term" value="C:bicellular tight junction"/>
    <property type="evidence" value="ECO:0007669"/>
    <property type="project" value="TreeGrafter"/>
</dbReference>
<accession>A0A820M492</accession>
<comment type="subcellular location">
    <subcellularLocation>
        <location evidence="1">Cytoplasm</location>
        <location evidence="1">Myofibril</location>
    </subcellularLocation>
</comment>
<organism evidence="11 12">
    <name type="scientific">Rotaria socialis</name>
    <dbReference type="NCBI Taxonomy" id="392032"/>
    <lineage>
        <taxon>Eukaryota</taxon>
        <taxon>Metazoa</taxon>
        <taxon>Spiralia</taxon>
        <taxon>Gnathifera</taxon>
        <taxon>Rotifera</taxon>
        <taxon>Eurotatoria</taxon>
        <taxon>Bdelloidea</taxon>
        <taxon>Philodinida</taxon>
        <taxon>Philodinidae</taxon>
        <taxon>Rotaria</taxon>
    </lineage>
</organism>
<comment type="caution">
    <text evidence="11">The sequence shown here is derived from an EMBL/GenBank/DDBJ whole genome shotgun (WGS) entry which is preliminary data.</text>
</comment>
<evidence type="ECO:0000256" key="1">
    <source>
        <dbReference type="ARBA" id="ARBA00004657"/>
    </source>
</evidence>
<evidence type="ECO:0000313" key="11">
    <source>
        <dbReference type="EMBL" id="CAF4367499.1"/>
    </source>
</evidence>
<reference evidence="11" key="1">
    <citation type="submission" date="2021-02" db="EMBL/GenBank/DDBJ databases">
        <authorList>
            <person name="Nowell W R."/>
        </authorList>
    </citation>
    <scope>NUCLEOTIDE SEQUENCE</scope>
</reference>
<feature type="compositionally biased region" description="Polar residues" evidence="9">
    <location>
        <begin position="813"/>
        <end position="833"/>
    </location>
</feature>
<keyword evidence="12" id="KW-1185">Reference proteome</keyword>
<dbReference type="InterPro" id="IPR002928">
    <property type="entry name" value="Myosin_tail"/>
</dbReference>
<evidence type="ECO:0000256" key="7">
    <source>
        <dbReference type="ARBA" id="ARBA00023175"/>
    </source>
</evidence>
<evidence type="ECO:0000256" key="5">
    <source>
        <dbReference type="ARBA" id="ARBA00023054"/>
    </source>
</evidence>
<dbReference type="EMBL" id="CAJOBP010002665">
    <property type="protein sequence ID" value="CAF4367499.1"/>
    <property type="molecule type" value="Genomic_DNA"/>
</dbReference>
<proteinExistence type="predicted"/>
<evidence type="ECO:0000313" key="12">
    <source>
        <dbReference type="Proteomes" id="UP000663873"/>
    </source>
</evidence>
<name>A0A820M492_9BILA</name>
<feature type="region of interest" description="Disordered" evidence="9">
    <location>
        <begin position="72"/>
        <end position="103"/>
    </location>
</feature>
<keyword evidence="4" id="KW-0963">Cytoplasm</keyword>
<keyword evidence="3" id="KW-0787">Thick filament</keyword>
<protein>
    <recommendedName>
        <fullName evidence="2">Paramyosin</fullName>
    </recommendedName>
</protein>
<evidence type="ECO:0000256" key="3">
    <source>
        <dbReference type="ARBA" id="ARBA00022433"/>
    </source>
</evidence>
<dbReference type="GO" id="GO:0030016">
    <property type="term" value="C:myofibril"/>
    <property type="evidence" value="ECO:0007669"/>
    <property type="project" value="UniProtKB-SubCell"/>
</dbReference>
<dbReference type="PANTHER" id="PTHR46349">
    <property type="entry name" value="CINGULIN-LIKE PROTEIN 1-RELATED"/>
    <property type="match status" value="1"/>
</dbReference>
<feature type="compositionally biased region" description="Polar residues" evidence="9">
    <location>
        <begin position="764"/>
        <end position="777"/>
    </location>
</feature>